<dbReference type="EMBL" id="JAFJZO010000030">
    <property type="protein sequence ID" value="KAG5498653.1"/>
    <property type="molecule type" value="Genomic_DNA"/>
</dbReference>
<dbReference type="GeneID" id="94289040"/>
<dbReference type="InterPro" id="IPR050188">
    <property type="entry name" value="RluA_PseudoU_synthase"/>
</dbReference>
<organism evidence="2 3">
    <name type="scientific">Porcisia hertigi</name>
    <dbReference type="NCBI Taxonomy" id="2761500"/>
    <lineage>
        <taxon>Eukaryota</taxon>
        <taxon>Discoba</taxon>
        <taxon>Euglenozoa</taxon>
        <taxon>Kinetoplastea</taxon>
        <taxon>Metakinetoplastina</taxon>
        <taxon>Trypanosomatida</taxon>
        <taxon>Trypanosomatidae</taxon>
        <taxon>Leishmaniinae</taxon>
        <taxon>Porcisia</taxon>
    </lineage>
</organism>
<dbReference type="PANTHER" id="PTHR21600:SF77">
    <property type="entry name" value="PSEUDOURIDYLATE SYNTHASE PROTEIN, PUTATIVE-RELATED"/>
    <property type="match status" value="1"/>
</dbReference>
<accession>A0A836LFW2</accession>
<feature type="domain" description="Pseudouridine synthase RsuA/RluA-like" evidence="1">
    <location>
        <begin position="24"/>
        <end position="126"/>
    </location>
</feature>
<evidence type="ECO:0000313" key="2">
    <source>
        <dbReference type="EMBL" id="KAG5498653.1"/>
    </source>
</evidence>
<dbReference type="InterPro" id="IPR006145">
    <property type="entry name" value="PsdUridine_synth_RsuA/RluA"/>
</dbReference>
<comment type="caution">
    <text evidence="2">The sequence shown here is derived from an EMBL/GenBank/DDBJ whole genome shotgun (WGS) entry which is preliminary data.</text>
</comment>
<evidence type="ECO:0000313" key="3">
    <source>
        <dbReference type="Proteomes" id="UP000674318"/>
    </source>
</evidence>
<dbReference type="Proteomes" id="UP000674318">
    <property type="component" value="Unassembled WGS sequence"/>
</dbReference>
<dbReference type="Gene3D" id="3.30.2350.10">
    <property type="entry name" value="Pseudouridine synthase"/>
    <property type="match status" value="2"/>
</dbReference>
<dbReference type="PANTHER" id="PTHR21600">
    <property type="entry name" value="MITOCHONDRIAL RNA PSEUDOURIDINE SYNTHASE"/>
    <property type="match status" value="1"/>
</dbReference>
<dbReference type="GO" id="GO:0003723">
    <property type="term" value="F:RNA binding"/>
    <property type="evidence" value="ECO:0007669"/>
    <property type="project" value="InterPro"/>
</dbReference>
<dbReference type="Pfam" id="PF00849">
    <property type="entry name" value="PseudoU_synth_2"/>
    <property type="match status" value="1"/>
</dbReference>
<dbReference type="InterPro" id="IPR020103">
    <property type="entry name" value="PsdUridine_synth_cat_dom_sf"/>
</dbReference>
<dbReference type="GO" id="GO:0009982">
    <property type="term" value="F:pseudouridine synthase activity"/>
    <property type="evidence" value="ECO:0007669"/>
    <property type="project" value="InterPro"/>
</dbReference>
<gene>
    <name evidence="2" type="ORF">JKF63_02939</name>
</gene>
<proteinExistence type="predicted"/>
<dbReference type="RefSeq" id="XP_067755407.1">
    <property type="nucleotide sequence ID" value="XM_067898963.1"/>
</dbReference>
<dbReference type="SUPFAM" id="SSF55120">
    <property type="entry name" value="Pseudouridine synthase"/>
    <property type="match status" value="2"/>
</dbReference>
<dbReference type="KEGG" id="phet:94289040"/>
<keyword evidence="3" id="KW-1185">Reference proteome</keyword>
<reference evidence="2 3" key="1">
    <citation type="submission" date="2021-02" db="EMBL/GenBank/DDBJ databases">
        <title>Porcisia hertigi Genome sequencing and assembly.</title>
        <authorList>
            <person name="Almutairi H."/>
            <person name="Gatherer D."/>
        </authorList>
    </citation>
    <scope>NUCLEOTIDE SEQUENCE [LARGE SCALE GENOMIC DNA]</scope>
    <source>
        <strain evidence="2 3">C119</strain>
    </source>
</reference>
<protein>
    <recommendedName>
        <fullName evidence="1">Pseudouridine synthase RsuA/RluA-like domain-containing protein</fullName>
    </recommendedName>
</protein>
<dbReference type="GO" id="GO:0000455">
    <property type="term" value="P:enzyme-directed rRNA pseudouridine synthesis"/>
    <property type="evidence" value="ECO:0007669"/>
    <property type="project" value="TreeGrafter"/>
</dbReference>
<dbReference type="AlphaFoldDB" id="A0A836LFW2"/>
<sequence length="480" mass="52517">MSRTGDVSSAPCEALDVIYENAEMLVVNKAADIPMDGDMATYSRTVESMVYDHMKARGIFDEAHERLQREKKRRKQLKFVHQLDYGTSGVLCLALTKDMAARLAHCFEMRATRKFYVALLHGHIPSDTAPLEDVASHDLPGATSASDTRATCSPFAGWVKACNQVWEGVGCVQVVGSPYLYARASGEAENSADAESVSGFCHLLQEFHGKTFEGATLRNGNDEEETESGTVVHRYPSSRRFEPSLMTSTPGKSARPPAGSVGSFIYRTLCENLSSCAGVFLNLPVGYDVTDPAHFRMAVTAEQSRCATTSVLVMKRTFLSASKTAESETPPCDTVGHHRSMAARHPVTLVLLAPHTGRRHQLRVHCRAIGFPIVGDALYSTELPWCPASLAGASPSTWMAARVERMYLHAWRLLLPGSVQGSLDEADRVALKKKRRRETLGLSERADVSVSTSRGEWTEFVAAVDFPGLDLSESESERGL</sequence>
<dbReference type="CDD" id="cd02869">
    <property type="entry name" value="PseudoU_synth_RluA_like"/>
    <property type="match status" value="1"/>
</dbReference>
<dbReference type="OrthoDB" id="428658at2759"/>
<name>A0A836LFW2_9TRYP</name>
<evidence type="ECO:0000259" key="1">
    <source>
        <dbReference type="Pfam" id="PF00849"/>
    </source>
</evidence>